<feature type="transmembrane region" description="Helical" evidence="9">
    <location>
        <begin position="130"/>
        <end position="151"/>
    </location>
</feature>
<dbReference type="InterPro" id="IPR006603">
    <property type="entry name" value="PQ-loop_rpt"/>
</dbReference>
<dbReference type="InterPro" id="IPR016817">
    <property type="entry name" value="MannP-dilichol_defect-1"/>
</dbReference>
<dbReference type="PANTHER" id="PTHR12226">
    <property type="entry name" value="MANNOSE-P-DOLICHOL UTILIZATION DEFECT 1 LEC35 -RELATED"/>
    <property type="match status" value="1"/>
</dbReference>
<dbReference type="EMBL" id="AZIL01000923">
    <property type="protein sequence ID" value="EWM25558.1"/>
    <property type="molecule type" value="Genomic_DNA"/>
</dbReference>
<evidence type="ECO:0000256" key="10">
    <source>
        <dbReference type="SAM" id="SignalP"/>
    </source>
</evidence>
<gene>
    <name evidence="11" type="ORF">Naga_100799g2</name>
</gene>
<evidence type="ECO:0000256" key="6">
    <source>
        <dbReference type="ARBA" id="ARBA00023136"/>
    </source>
</evidence>
<dbReference type="PANTHER" id="PTHR12226:SF2">
    <property type="entry name" value="MANNOSE-P-DOLICHOL UTILIZATION DEFECT 1 PROTEIN"/>
    <property type="match status" value="1"/>
</dbReference>
<proteinExistence type="inferred from homology"/>
<feature type="compositionally biased region" description="Basic and acidic residues" evidence="8">
    <location>
        <begin position="273"/>
        <end position="286"/>
    </location>
</feature>
<dbReference type="OrthoDB" id="271506at2759"/>
<reference evidence="11 12" key="1">
    <citation type="journal article" date="2014" name="Mol. Plant">
        <title>Chromosome Scale Genome Assembly and Transcriptome Profiling of Nannochloropsis gaditana in Nitrogen Depletion.</title>
        <authorList>
            <person name="Corteggiani Carpinelli E."/>
            <person name="Telatin A."/>
            <person name="Vitulo N."/>
            <person name="Forcato C."/>
            <person name="D'Angelo M."/>
            <person name="Schiavon R."/>
            <person name="Vezzi A."/>
            <person name="Giacometti G.M."/>
            <person name="Morosinotto T."/>
            <person name="Valle G."/>
        </authorList>
    </citation>
    <scope>NUCLEOTIDE SEQUENCE [LARGE SCALE GENOMIC DNA]</scope>
    <source>
        <strain evidence="11 12">B-31</strain>
    </source>
</reference>
<dbReference type="GO" id="GO:0016020">
    <property type="term" value="C:membrane"/>
    <property type="evidence" value="ECO:0007669"/>
    <property type="project" value="UniProtKB-SubCell"/>
</dbReference>
<comment type="subcellular location">
    <subcellularLocation>
        <location evidence="1">Membrane</location>
        <topology evidence="1">Multi-pass membrane protein</topology>
    </subcellularLocation>
</comment>
<keyword evidence="4" id="KW-0677">Repeat</keyword>
<feature type="chain" id="PRO_5004901098" evidence="10">
    <location>
        <begin position="28"/>
        <end position="304"/>
    </location>
</feature>
<keyword evidence="2" id="KW-0813">Transport</keyword>
<accession>W7TQ03</accession>
<evidence type="ECO:0000256" key="5">
    <source>
        <dbReference type="ARBA" id="ARBA00022989"/>
    </source>
</evidence>
<evidence type="ECO:0000313" key="11">
    <source>
        <dbReference type="EMBL" id="EWM25558.1"/>
    </source>
</evidence>
<name>W7TQ03_9STRA</name>
<feature type="transmembrane region" description="Helical" evidence="9">
    <location>
        <begin position="101"/>
        <end position="124"/>
    </location>
</feature>
<dbReference type="Gene3D" id="1.20.1280.290">
    <property type="match status" value="2"/>
</dbReference>
<evidence type="ECO:0000256" key="9">
    <source>
        <dbReference type="SAM" id="Phobius"/>
    </source>
</evidence>
<evidence type="ECO:0000313" key="12">
    <source>
        <dbReference type="Proteomes" id="UP000019335"/>
    </source>
</evidence>
<evidence type="ECO:0000256" key="4">
    <source>
        <dbReference type="ARBA" id="ARBA00022737"/>
    </source>
</evidence>
<evidence type="ECO:0000256" key="8">
    <source>
        <dbReference type="SAM" id="MobiDB-lite"/>
    </source>
</evidence>
<keyword evidence="10" id="KW-0732">Signal</keyword>
<keyword evidence="5 9" id="KW-1133">Transmembrane helix</keyword>
<evidence type="ECO:0000256" key="1">
    <source>
        <dbReference type="ARBA" id="ARBA00004141"/>
    </source>
</evidence>
<feature type="transmembrane region" description="Helical" evidence="9">
    <location>
        <begin position="245"/>
        <end position="265"/>
    </location>
</feature>
<dbReference type="Proteomes" id="UP000019335">
    <property type="component" value="Chromosome 11"/>
</dbReference>
<keyword evidence="6 9" id="KW-0472">Membrane</keyword>
<dbReference type="AlphaFoldDB" id="W7TQ03"/>
<comment type="similarity">
    <text evidence="7">Belongs to the MPDU1 (TC 2.A.43.3) family.</text>
</comment>
<evidence type="ECO:0000256" key="3">
    <source>
        <dbReference type="ARBA" id="ARBA00022692"/>
    </source>
</evidence>
<dbReference type="SMART" id="SM00679">
    <property type="entry name" value="CTNS"/>
    <property type="match status" value="2"/>
</dbReference>
<feature type="transmembrane region" description="Helical" evidence="9">
    <location>
        <begin position="163"/>
        <end position="180"/>
    </location>
</feature>
<organism evidence="11 12">
    <name type="scientific">Nannochloropsis gaditana</name>
    <dbReference type="NCBI Taxonomy" id="72520"/>
    <lineage>
        <taxon>Eukaryota</taxon>
        <taxon>Sar</taxon>
        <taxon>Stramenopiles</taxon>
        <taxon>Ochrophyta</taxon>
        <taxon>Eustigmatophyceae</taxon>
        <taxon>Eustigmatales</taxon>
        <taxon>Monodopsidaceae</taxon>
        <taxon>Nannochloropsis</taxon>
    </lineage>
</organism>
<evidence type="ECO:0000256" key="2">
    <source>
        <dbReference type="ARBA" id="ARBA00022448"/>
    </source>
</evidence>
<sequence length="304" mass="33168">MVSLSMCVLCPLLLLVVFLSSLERIQAARGPSKAPDFNFVDGLQTLFFALCSGELRTRRGMEQHLDLILSFISMGLSMGIIAGACFLKIPQLLTILKHQSVAGLSPLSIYAEITSGLGMVLYNLHANTPFLHYGETVAVLLQNLLLLLLLWRYASPPTSLSDRLVPSAIVLALGTVGWSLPEHKDWIVRATLPLVVAMRLPQILTNWSNGHTGQLAALTALMALAGSLARLFTTLKELGSKDPQLLVYALSFSLNAVVMAQIVWYRQATAEAMESKERKGGREGGKEGGSPMRRSARLEKRKEA</sequence>
<feature type="signal peptide" evidence="10">
    <location>
        <begin position="1"/>
        <end position="27"/>
    </location>
</feature>
<keyword evidence="3 9" id="KW-0812">Transmembrane</keyword>
<keyword evidence="12" id="KW-1185">Reference proteome</keyword>
<feature type="transmembrane region" description="Helical" evidence="9">
    <location>
        <begin position="67"/>
        <end position="89"/>
    </location>
</feature>
<protein>
    <submittedName>
        <fullName evidence="11">Cystinos0in/ERS1p repeat containing protein</fullName>
    </submittedName>
</protein>
<evidence type="ECO:0000256" key="7">
    <source>
        <dbReference type="ARBA" id="ARBA00038475"/>
    </source>
</evidence>
<comment type="caution">
    <text evidence="11">The sequence shown here is derived from an EMBL/GenBank/DDBJ whole genome shotgun (WGS) entry which is preliminary data.</text>
</comment>
<feature type="region of interest" description="Disordered" evidence="8">
    <location>
        <begin position="273"/>
        <end position="304"/>
    </location>
</feature>
<feature type="transmembrane region" description="Helical" evidence="9">
    <location>
        <begin position="215"/>
        <end position="233"/>
    </location>
</feature>
<dbReference type="Pfam" id="PF04193">
    <property type="entry name" value="PQ-loop"/>
    <property type="match status" value="2"/>
</dbReference>